<proteinExistence type="predicted"/>
<dbReference type="Proteomes" id="UP000198844">
    <property type="component" value="Unassembled WGS sequence"/>
</dbReference>
<dbReference type="OrthoDB" id="7064174at2"/>
<accession>A0A1I7CEY9</accession>
<name>A0A1I7CEY9_9BURK</name>
<evidence type="ECO:0000313" key="1">
    <source>
        <dbReference type="EMBL" id="SFT97979.1"/>
    </source>
</evidence>
<reference evidence="1 2" key="1">
    <citation type="submission" date="2016-10" db="EMBL/GenBank/DDBJ databases">
        <authorList>
            <person name="de Groot N.N."/>
        </authorList>
    </citation>
    <scope>NUCLEOTIDE SEQUENCE [LARGE SCALE GENOMIC DNA]</scope>
    <source>
        <strain evidence="1 2">LMG 27731</strain>
    </source>
</reference>
<dbReference type="RefSeq" id="WP_093634599.1">
    <property type="nucleotide sequence ID" value="NZ_CAJNBE010000084.1"/>
</dbReference>
<dbReference type="EMBL" id="FPBH01000006">
    <property type="protein sequence ID" value="SFT97979.1"/>
    <property type="molecule type" value="Genomic_DNA"/>
</dbReference>
<sequence length="251" mass="28357">MTFDGYVEIGQDGAGIIETKDDARGLFTYKIESCLIEIFLCMKATILIHDSKQLKLSQIEKLIKKYGAIRQVIFVRRKDYDGRHDERMKKLVKAAGAKNEVLIASVEPFAIACSKQGAVKILPHGVPEGVKQLPESEQRQAVCEVNNCFLKKDAQNLALDIQYVKGEFGAPRAIDKPLPELLEMVKAQPQFFFMNLAVLGNAHAHGVLELPEYLLALYERHDVGRFRSRHLIHEERSLEAEEYKAYVSALT</sequence>
<dbReference type="AlphaFoldDB" id="A0A1I7CEY9"/>
<organism evidence="1 2">
    <name type="scientific">Paraburkholderia aspalathi</name>
    <dbReference type="NCBI Taxonomy" id="1324617"/>
    <lineage>
        <taxon>Bacteria</taxon>
        <taxon>Pseudomonadati</taxon>
        <taxon>Pseudomonadota</taxon>
        <taxon>Betaproteobacteria</taxon>
        <taxon>Burkholderiales</taxon>
        <taxon>Burkholderiaceae</taxon>
        <taxon>Paraburkholderia</taxon>
    </lineage>
</organism>
<protein>
    <submittedName>
        <fullName evidence="1">Uncharacterized protein</fullName>
    </submittedName>
</protein>
<gene>
    <name evidence="1" type="ORF">SAMN05192563_1006180</name>
</gene>
<evidence type="ECO:0000313" key="2">
    <source>
        <dbReference type="Proteomes" id="UP000198844"/>
    </source>
</evidence>